<reference evidence="2 3" key="1">
    <citation type="submission" date="2019-03" db="EMBL/GenBank/DDBJ databases">
        <title>Single cell metagenomics reveals metabolic interactions within the superorganism composed of flagellate Streblomastix strix and complex community of Bacteroidetes bacteria on its surface.</title>
        <authorList>
            <person name="Treitli S.C."/>
            <person name="Kolisko M."/>
            <person name="Husnik F."/>
            <person name="Keeling P."/>
            <person name="Hampl V."/>
        </authorList>
    </citation>
    <scope>NUCLEOTIDE SEQUENCE [LARGE SCALE GENOMIC DNA]</scope>
    <source>
        <strain evidence="2">ST1C</strain>
    </source>
</reference>
<keyword evidence="1" id="KW-0472">Membrane</keyword>
<accession>A0A5J4V9U3</accession>
<protein>
    <recommendedName>
        <fullName evidence="4">ABC3 transporter permease protein domain-containing protein</fullName>
    </recommendedName>
</protein>
<keyword evidence="1" id="KW-1133">Transmembrane helix</keyword>
<evidence type="ECO:0008006" key="4">
    <source>
        <dbReference type="Google" id="ProtNLM"/>
    </source>
</evidence>
<dbReference type="GO" id="GO:0005886">
    <property type="term" value="C:plasma membrane"/>
    <property type="evidence" value="ECO:0007669"/>
    <property type="project" value="UniProtKB-SubCell"/>
</dbReference>
<organism evidence="2 3">
    <name type="scientific">Streblomastix strix</name>
    <dbReference type="NCBI Taxonomy" id="222440"/>
    <lineage>
        <taxon>Eukaryota</taxon>
        <taxon>Metamonada</taxon>
        <taxon>Preaxostyla</taxon>
        <taxon>Oxymonadida</taxon>
        <taxon>Streblomastigidae</taxon>
        <taxon>Streblomastix</taxon>
    </lineage>
</organism>
<dbReference type="Proteomes" id="UP000324800">
    <property type="component" value="Unassembled WGS sequence"/>
</dbReference>
<feature type="transmembrane region" description="Helical" evidence="1">
    <location>
        <begin position="34"/>
        <end position="58"/>
    </location>
</feature>
<dbReference type="OrthoDB" id="313105at2759"/>
<dbReference type="EMBL" id="SNRW01008657">
    <property type="protein sequence ID" value="KAA6379180.1"/>
    <property type="molecule type" value="Genomic_DNA"/>
</dbReference>
<dbReference type="AlphaFoldDB" id="A0A5J4V9U3"/>
<gene>
    <name evidence="2" type="ORF">EZS28_025294</name>
</gene>
<evidence type="ECO:0000256" key="1">
    <source>
        <dbReference type="SAM" id="Phobius"/>
    </source>
</evidence>
<comment type="caution">
    <text evidence="2">The sequence shown here is derived from an EMBL/GenBank/DDBJ whole genome shotgun (WGS) entry which is preliminary data.</text>
</comment>
<evidence type="ECO:0000313" key="2">
    <source>
        <dbReference type="EMBL" id="KAA6379180.1"/>
    </source>
</evidence>
<proteinExistence type="predicted"/>
<keyword evidence="1" id="KW-0812">Transmembrane</keyword>
<feature type="non-terminal residue" evidence="2">
    <location>
        <position position="1"/>
    </location>
</feature>
<sequence length="70" mass="7540">AFMGLVVGMLVGYMLISQMSSLQGLPVPFFFPWELALIMIAMAVVTSILSAAQPAFAVMRKSIVTVMKST</sequence>
<name>A0A5J4V9U3_9EUKA</name>
<evidence type="ECO:0000313" key="3">
    <source>
        <dbReference type="Proteomes" id="UP000324800"/>
    </source>
</evidence>